<evidence type="ECO:0008006" key="3">
    <source>
        <dbReference type="Google" id="ProtNLM"/>
    </source>
</evidence>
<organism evidence="1 2">
    <name type="scientific">Persicitalea jodogahamensis</name>
    <dbReference type="NCBI Taxonomy" id="402147"/>
    <lineage>
        <taxon>Bacteria</taxon>
        <taxon>Pseudomonadati</taxon>
        <taxon>Bacteroidota</taxon>
        <taxon>Cytophagia</taxon>
        <taxon>Cytophagales</taxon>
        <taxon>Spirosomataceae</taxon>
        <taxon>Persicitalea</taxon>
    </lineage>
</organism>
<sequence length="177" mass="20923">MIVCEYATTCHDIPNVEEYLYQNPSVYFYLPFKKQPEELTPYLQVAEQRPFYKSFLKIYSQSYSAENYKLFEIAGMGFRKALEFLLKDYAIYLMPEQEEAIIKAALGNVININLKNFPTLVELAKRATWLGNDETHYLRRWEDKDISDLKRLIILTAHTIEQTEMIKQYLDEMPAPK</sequence>
<keyword evidence="2" id="KW-1185">Reference proteome</keyword>
<evidence type="ECO:0000313" key="2">
    <source>
        <dbReference type="Proteomes" id="UP000598271"/>
    </source>
</evidence>
<name>A0A8J3G9J9_9BACT</name>
<dbReference type="Proteomes" id="UP000598271">
    <property type="component" value="Unassembled WGS sequence"/>
</dbReference>
<proteinExistence type="predicted"/>
<dbReference type="EMBL" id="BMXF01000001">
    <property type="protein sequence ID" value="GHB64067.1"/>
    <property type="molecule type" value="Genomic_DNA"/>
</dbReference>
<accession>A0A8J3G9J9</accession>
<reference evidence="1 2" key="1">
    <citation type="journal article" date="2014" name="Int. J. Syst. Evol. Microbiol.">
        <title>Complete genome sequence of Corynebacterium casei LMG S-19264T (=DSM 44701T), isolated from a smear-ripened cheese.</title>
        <authorList>
            <consortium name="US DOE Joint Genome Institute (JGI-PGF)"/>
            <person name="Walter F."/>
            <person name="Albersmeier A."/>
            <person name="Kalinowski J."/>
            <person name="Ruckert C."/>
        </authorList>
    </citation>
    <scope>NUCLEOTIDE SEQUENCE [LARGE SCALE GENOMIC DNA]</scope>
    <source>
        <strain evidence="1 2">KCTC 12866</strain>
    </source>
</reference>
<protein>
    <recommendedName>
        <fullName evidence="3">DUF4145 domain-containing protein</fullName>
    </recommendedName>
</protein>
<dbReference type="AlphaFoldDB" id="A0A8J3G9J9"/>
<evidence type="ECO:0000313" key="1">
    <source>
        <dbReference type="EMBL" id="GHB64067.1"/>
    </source>
</evidence>
<comment type="caution">
    <text evidence="1">The sequence shown here is derived from an EMBL/GenBank/DDBJ whole genome shotgun (WGS) entry which is preliminary data.</text>
</comment>
<gene>
    <name evidence="1" type="ORF">GCM10007390_17430</name>
</gene>